<evidence type="ECO:0000256" key="5">
    <source>
        <dbReference type="SAM" id="SignalP"/>
    </source>
</evidence>
<evidence type="ECO:0000313" key="7">
    <source>
        <dbReference type="EMBL" id="WRS39309.1"/>
    </source>
</evidence>
<dbReference type="Proteomes" id="UP001334732">
    <property type="component" value="Chromosome"/>
</dbReference>
<keyword evidence="8" id="KW-1185">Reference proteome</keyword>
<dbReference type="SUPFAM" id="SSF46626">
    <property type="entry name" value="Cytochrome c"/>
    <property type="match status" value="1"/>
</dbReference>
<feature type="chain" id="PRO_5046252365" evidence="5">
    <location>
        <begin position="22"/>
        <end position="165"/>
    </location>
</feature>
<organism evidence="7 8">
    <name type="scientific">Thiobacillus sedimenti</name>
    <dbReference type="NCBI Taxonomy" id="3110231"/>
    <lineage>
        <taxon>Bacteria</taxon>
        <taxon>Pseudomonadati</taxon>
        <taxon>Pseudomonadota</taxon>
        <taxon>Betaproteobacteria</taxon>
        <taxon>Nitrosomonadales</taxon>
        <taxon>Thiobacillaceae</taxon>
        <taxon>Thiobacillus</taxon>
    </lineage>
</organism>
<gene>
    <name evidence="7" type="ORF">VA613_00140</name>
</gene>
<protein>
    <submittedName>
        <fullName evidence="7">C-type cytochrome</fullName>
    </submittedName>
</protein>
<proteinExistence type="predicted"/>
<evidence type="ECO:0000256" key="3">
    <source>
        <dbReference type="ARBA" id="ARBA00023004"/>
    </source>
</evidence>
<feature type="domain" description="Cytochrome c" evidence="6">
    <location>
        <begin position="29"/>
        <end position="131"/>
    </location>
</feature>
<evidence type="ECO:0000256" key="4">
    <source>
        <dbReference type="PROSITE-ProRule" id="PRU00433"/>
    </source>
</evidence>
<sequence>MNTNKTFAAGLLACLVPLAAAAQGAGSAAEIRHGRYLVRTSGCNDCHTPGYMQKDGQVPESEWLIGTGVGWHGPWGTTYPANLRKLVQEMDEHAWVERARKPMRPPMPAPSLRAMSDADLKAIYRYVRSLGPKGEAAPAYVPPGEPVATPYLDLTPKNLPTQVAQ</sequence>
<name>A0ABZ1CIW5_9PROT</name>
<reference evidence="7 8" key="1">
    <citation type="submission" date="2023-12" db="EMBL/GenBank/DDBJ databases">
        <title>Thiobacillus sedimentum sp. nov., a chemolithoautotrophic sulfur-oxidizing bacterium isolated from freshwater sediment.</title>
        <authorList>
            <person name="Luo J."/>
            <person name="Dai C."/>
        </authorList>
    </citation>
    <scope>NUCLEOTIDE SEQUENCE [LARGE SCALE GENOMIC DNA]</scope>
    <source>
        <strain evidence="7 8">SCUT-2</strain>
    </source>
</reference>
<dbReference type="InterPro" id="IPR036909">
    <property type="entry name" value="Cyt_c-like_dom_sf"/>
</dbReference>
<dbReference type="InterPro" id="IPR009056">
    <property type="entry name" value="Cyt_c-like_dom"/>
</dbReference>
<dbReference type="Pfam" id="PF00034">
    <property type="entry name" value="Cytochrom_C"/>
    <property type="match status" value="1"/>
</dbReference>
<dbReference type="EMBL" id="CP141769">
    <property type="protein sequence ID" value="WRS39309.1"/>
    <property type="molecule type" value="Genomic_DNA"/>
</dbReference>
<evidence type="ECO:0000313" key="8">
    <source>
        <dbReference type="Proteomes" id="UP001334732"/>
    </source>
</evidence>
<accession>A0ABZ1CIW5</accession>
<evidence type="ECO:0000256" key="2">
    <source>
        <dbReference type="ARBA" id="ARBA00022723"/>
    </source>
</evidence>
<evidence type="ECO:0000256" key="1">
    <source>
        <dbReference type="ARBA" id="ARBA00022617"/>
    </source>
</evidence>
<dbReference type="PROSITE" id="PS51007">
    <property type="entry name" value="CYTC"/>
    <property type="match status" value="1"/>
</dbReference>
<feature type="signal peptide" evidence="5">
    <location>
        <begin position="1"/>
        <end position="21"/>
    </location>
</feature>
<keyword evidence="2 4" id="KW-0479">Metal-binding</keyword>
<keyword evidence="3 4" id="KW-0408">Iron</keyword>
<evidence type="ECO:0000259" key="6">
    <source>
        <dbReference type="PROSITE" id="PS51007"/>
    </source>
</evidence>
<dbReference type="Gene3D" id="1.10.760.10">
    <property type="entry name" value="Cytochrome c-like domain"/>
    <property type="match status" value="1"/>
</dbReference>
<dbReference type="RefSeq" id="WP_324779840.1">
    <property type="nucleotide sequence ID" value="NZ_CP141769.1"/>
</dbReference>
<keyword evidence="5" id="KW-0732">Signal</keyword>
<keyword evidence="1 4" id="KW-0349">Heme</keyword>